<evidence type="ECO:0000256" key="1">
    <source>
        <dbReference type="SAM" id="Coils"/>
    </source>
</evidence>
<dbReference type="AlphaFoldDB" id="A0A166P8T3"/>
<keyword evidence="1" id="KW-0175">Coiled coil</keyword>
<reference evidence="3 4" key="1">
    <citation type="journal article" date="2016" name="Genome Biol. Evol.">
        <title>Divergent and convergent evolution of fungal pathogenicity.</title>
        <authorList>
            <person name="Shang Y."/>
            <person name="Xiao G."/>
            <person name="Zheng P."/>
            <person name="Cen K."/>
            <person name="Zhan S."/>
            <person name="Wang C."/>
        </authorList>
    </citation>
    <scope>NUCLEOTIDE SEQUENCE [LARGE SCALE GENOMIC DNA]</scope>
    <source>
        <strain evidence="3 4">ARSEF 7405</strain>
    </source>
</reference>
<evidence type="ECO:0000313" key="4">
    <source>
        <dbReference type="Proteomes" id="UP000242877"/>
    </source>
</evidence>
<name>A0A166P8T3_9EURO</name>
<feature type="compositionally biased region" description="Low complexity" evidence="2">
    <location>
        <begin position="486"/>
        <end position="499"/>
    </location>
</feature>
<feature type="region of interest" description="Disordered" evidence="2">
    <location>
        <begin position="26"/>
        <end position="75"/>
    </location>
</feature>
<feature type="compositionally biased region" description="Polar residues" evidence="2">
    <location>
        <begin position="468"/>
        <end position="485"/>
    </location>
</feature>
<sequence length="556" mass="60200">MAFQPKDFILDSPVSSGFSFADLQARLIHQSKPTPSPSPPPRSSSFTESSLFSSSAATKTTHQASATRKRTCYGSSDTCSFMSNVDDSESVWTSRTSSGMTTPEPRASAERLHLKSSAALNAALEKRAIPASAGRVSDVDMSDLAYRRSRPFGYDGEFSRDTSMDRNPANVFLPVTTTTSTPVSEVAGNAATGAASATTTTTTTTTATTVDGKRKRGLSQSEYADEHGEGGEVTGQTSDQSRRGGERQQHQSRFSLTTIMNTLLGGIPSKVWNFCYESSFRGFHAGGGKGYEMKTAEEPSDSHAETTSPDHMDDDGFDDMETKTAQTSNIDRHPTLDEYRSNRSDFGPRDAFPSPSPSPPPPPPPENNNTSAIGSSWIVVKEDNFNSSNTVNSEHRRVPTATSIFSAPAAYVGDYADNDTLAPPPRKHPRRNTIVHPVTPRPRRVHGPGSGRRRQGWSGSRVYMPSRSIYSNASPSRSGSSFNNQGGSDIWDGSDGGNSAACSPATLEAQRLAAQIRRQEREEDANLRRMNQKLKALIKEGREALGTQIEIDDDFD</sequence>
<proteinExistence type="predicted"/>
<accession>A0A166P8T3</accession>
<feature type="compositionally biased region" description="Basic residues" evidence="2">
    <location>
        <begin position="441"/>
        <end position="455"/>
    </location>
</feature>
<feature type="compositionally biased region" description="Low complexity" evidence="2">
    <location>
        <begin position="188"/>
        <end position="209"/>
    </location>
</feature>
<dbReference type="Proteomes" id="UP000242877">
    <property type="component" value="Unassembled WGS sequence"/>
</dbReference>
<feature type="compositionally biased region" description="Basic and acidic residues" evidence="2">
    <location>
        <begin position="291"/>
        <end position="311"/>
    </location>
</feature>
<feature type="compositionally biased region" description="Basic and acidic residues" evidence="2">
    <location>
        <begin position="330"/>
        <end position="348"/>
    </location>
</feature>
<organism evidence="3 4">
    <name type="scientific">Ascosphaera apis ARSEF 7405</name>
    <dbReference type="NCBI Taxonomy" id="392613"/>
    <lineage>
        <taxon>Eukaryota</taxon>
        <taxon>Fungi</taxon>
        <taxon>Dikarya</taxon>
        <taxon>Ascomycota</taxon>
        <taxon>Pezizomycotina</taxon>
        <taxon>Eurotiomycetes</taxon>
        <taxon>Eurotiomycetidae</taxon>
        <taxon>Onygenales</taxon>
        <taxon>Ascosphaeraceae</taxon>
        <taxon>Ascosphaera</taxon>
    </lineage>
</organism>
<feature type="compositionally biased region" description="Low complexity" evidence="2">
    <location>
        <begin position="43"/>
        <end position="61"/>
    </location>
</feature>
<keyword evidence="4" id="KW-1185">Reference proteome</keyword>
<feature type="region of interest" description="Disordered" evidence="2">
    <location>
        <begin position="416"/>
        <end position="502"/>
    </location>
</feature>
<feature type="region of interest" description="Disordered" evidence="2">
    <location>
        <begin position="188"/>
        <end position="254"/>
    </location>
</feature>
<feature type="compositionally biased region" description="Basic and acidic residues" evidence="2">
    <location>
        <begin position="240"/>
        <end position="249"/>
    </location>
</feature>
<feature type="compositionally biased region" description="Pro residues" evidence="2">
    <location>
        <begin position="354"/>
        <end position="366"/>
    </location>
</feature>
<feature type="coiled-coil region" evidence="1">
    <location>
        <begin position="513"/>
        <end position="540"/>
    </location>
</feature>
<dbReference type="EMBL" id="AZGZ01000005">
    <property type="protein sequence ID" value="KZZ95100.1"/>
    <property type="molecule type" value="Genomic_DNA"/>
</dbReference>
<comment type="caution">
    <text evidence="3">The sequence shown here is derived from an EMBL/GenBank/DDBJ whole genome shotgun (WGS) entry which is preliminary data.</text>
</comment>
<feature type="region of interest" description="Disordered" evidence="2">
    <location>
        <begin position="291"/>
        <end position="372"/>
    </location>
</feature>
<dbReference type="VEuPathDB" id="FungiDB:AAP_01588"/>
<evidence type="ECO:0000313" key="3">
    <source>
        <dbReference type="EMBL" id="KZZ95100.1"/>
    </source>
</evidence>
<dbReference type="OrthoDB" id="5138418at2759"/>
<gene>
    <name evidence="3" type="ORF">AAP_01588</name>
</gene>
<protein>
    <submittedName>
        <fullName evidence="3">Uncharacterized protein</fullName>
    </submittedName>
</protein>
<evidence type="ECO:0000256" key="2">
    <source>
        <dbReference type="SAM" id="MobiDB-lite"/>
    </source>
</evidence>